<evidence type="ECO:0000259" key="13">
    <source>
        <dbReference type="PROSITE" id="PS50016"/>
    </source>
</evidence>
<dbReference type="GO" id="GO:0006325">
    <property type="term" value="P:chromatin organization"/>
    <property type="evidence" value="ECO:0007669"/>
    <property type="project" value="UniProtKB-KW"/>
</dbReference>
<feature type="site" description="Histone H3K4me3 binding" evidence="8">
    <location>
        <position position="414"/>
    </location>
</feature>
<feature type="compositionally biased region" description="Polar residues" evidence="12">
    <location>
        <begin position="131"/>
        <end position="158"/>
    </location>
</feature>
<evidence type="ECO:0000256" key="4">
    <source>
        <dbReference type="ARBA" id="ARBA00022771"/>
    </source>
</evidence>
<feature type="site" description="Histone H3K4me3 binding" evidence="8">
    <location>
        <position position="426"/>
    </location>
</feature>
<keyword evidence="4 10" id="KW-0863">Zinc-finger</keyword>
<feature type="site" description="Histone H3K4me3 binding" evidence="8">
    <location>
        <position position="418"/>
    </location>
</feature>
<keyword evidence="15" id="KW-1185">Reference proteome</keyword>
<evidence type="ECO:0000256" key="3">
    <source>
        <dbReference type="ARBA" id="ARBA00022723"/>
    </source>
</evidence>
<feature type="binding site" evidence="9">
    <location>
        <position position="406"/>
    </location>
    <ligand>
        <name>Zn(2+)</name>
        <dbReference type="ChEBI" id="CHEBI:29105"/>
        <label>1</label>
    </ligand>
</feature>
<comment type="function">
    <text evidence="11">Component of an histone acetyltransferase complex.</text>
</comment>
<comment type="similarity">
    <text evidence="2 11">Belongs to the ING family.</text>
</comment>
<evidence type="ECO:0000256" key="7">
    <source>
        <dbReference type="ARBA" id="ARBA00023242"/>
    </source>
</evidence>
<feature type="region of interest" description="Disordered" evidence="12">
    <location>
        <begin position="123"/>
        <end position="207"/>
    </location>
</feature>
<feature type="compositionally biased region" description="Acidic residues" evidence="12">
    <location>
        <begin position="19"/>
        <end position="34"/>
    </location>
</feature>
<feature type="binding site" evidence="9">
    <location>
        <position position="417"/>
    </location>
    <ligand>
        <name>Zn(2+)</name>
        <dbReference type="ChEBI" id="CHEBI:29105"/>
        <label>2</label>
    </ligand>
</feature>
<feature type="domain" description="PHD-type" evidence="13">
    <location>
        <begin position="401"/>
        <end position="451"/>
    </location>
</feature>
<keyword evidence="3 9" id="KW-0479">Metal-binding</keyword>
<accession>A0A4R0RH74</accession>
<feature type="compositionally biased region" description="Basic residues" evidence="12">
    <location>
        <begin position="1"/>
        <end position="12"/>
    </location>
</feature>
<evidence type="ECO:0000256" key="8">
    <source>
        <dbReference type="PIRSR" id="PIRSR628651-50"/>
    </source>
</evidence>
<dbReference type="GO" id="GO:0005634">
    <property type="term" value="C:nucleus"/>
    <property type="evidence" value="ECO:0007669"/>
    <property type="project" value="UniProtKB-SubCell"/>
</dbReference>
<dbReference type="OrthoDB" id="5411773at2759"/>
<dbReference type="STRING" id="92696.A0A4R0RH74"/>
<name>A0A4R0RH74_9APHY</name>
<dbReference type="InterPro" id="IPR013083">
    <property type="entry name" value="Znf_RING/FYVE/PHD"/>
</dbReference>
<feature type="binding site" evidence="9">
    <location>
        <position position="404"/>
    </location>
    <ligand>
        <name>Zn(2+)</name>
        <dbReference type="ChEBI" id="CHEBI:29105"/>
        <label>1</label>
    </ligand>
</feature>
<dbReference type="GO" id="GO:0008270">
    <property type="term" value="F:zinc ion binding"/>
    <property type="evidence" value="ECO:0007669"/>
    <property type="project" value="UniProtKB-KW"/>
</dbReference>
<dbReference type="Gene3D" id="6.10.140.1740">
    <property type="match status" value="1"/>
</dbReference>
<dbReference type="AlphaFoldDB" id="A0A4R0RH74"/>
<feature type="region of interest" description="Disordered" evidence="12">
    <location>
        <begin position="311"/>
        <end position="380"/>
    </location>
</feature>
<comment type="subunit">
    <text evidence="11">Component of an histone acetyltransferase complex. Interacts with H3K4me3 and to a lesser extent with H3K4me2.</text>
</comment>
<dbReference type="GO" id="GO:0000785">
    <property type="term" value="C:chromatin"/>
    <property type="evidence" value="ECO:0007669"/>
    <property type="project" value="UniProtKB-ARBA"/>
</dbReference>
<dbReference type="InterPro" id="IPR019787">
    <property type="entry name" value="Znf_PHD-finger"/>
</dbReference>
<evidence type="ECO:0000313" key="14">
    <source>
        <dbReference type="EMBL" id="TCD67661.1"/>
    </source>
</evidence>
<keyword evidence="7 11" id="KW-0539">Nucleus</keyword>
<dbReference type="InterPro" id="IPR011011">
    <property type="entry name" value="Znf_FYVE_PHD"/>
</dbReference>
<gene>
    <name evidence="14" type="ORF">EIP91_012171</name>
</gene>
<dbReference type="Pfam" id="PF12998">
    <property type="entry name" value="ING"/>
    <property type="match status" value="2"/>
</dbReference>
<comment type="subcellular location">
    <subcellularLocation>
        <location evidence="1 11">Nucleus</location>
    </subcellularLocation>
</comment>
<sequence>MAFPKGRKRRRSQAFPSQVEEDASPVAEEPEAEPEPTSAEPSSNQDASNEKDVVEEEEEIMDPERLEKEQAIWDAFREEYFEAIEQLPLSLHRYFSLIKELDTQASENSPLLLSTLQEYIKLRESPPSPPSSKQVEQADEPTSQDAGPSNAEASTSSPPVEALEEAPRLLRRSSTRSPVKNASRAPSPPRRSAPKRSVSPVLPEVPKTAKQQSAALLTQVAQLSEELVRANNEKINLAKYLYDVVNRHIKDLDRAIKEQETSISLGIRPGTHPASIILPEVVVPKSRPPAVQDLLSDDDEPMEIVDDAVAEPTSETPLEEEQEEEKLPPKTPRKKGRVRHPRKKSDVEQQTARQEEVAGLQKAEGSPEDRAGKSSRSLKLTLPPMSAITALKEAPIDPNEPRYCYCNQVSYGEMVGCDGPNCQREWFHIGCLQMEHIPTTASWYCPDCRKNIGKRRKR</sequence>
<dbReference type="GO" id="GO:0006355">
    <property type="term" value="P:regulation of DNA-templated transcription"/>
    <property type="evidence" value="ECO:0007669"/>
    <property type="project" value="TreeGrafter"/>
</dbReference>
<feature type="site" description="Histone H3K4me3 binding" evidence="8">
    <location>
        <position position="403"/>
    </location>
</feature>
<dbReference type="SUPFAM" id="SSF57903">
    <property type="entry name" value="FYVE/PHD zinc finger"/>
    <property type="match status" value="1"/>
</dbReference>
<dbReference type="EMBL" id="RWJN01000090">
    <property type="protein sequence ID" value="TCD67661.1"/>
    <property type="molecule type" value="Genomic_DNA"/>
</dbReference>
<evidence type="ECO:0000256" key="1">
    <source>
        <dbReference type="ARBA" id="ARBA00004123"/>
    </source>
</evidence>
<dbReference type="Proteomes" id="UP000292702">
    <property type="component" value="Unassembled WGS sequence"/>
</dbReference>
<reference evidence="14 15" key="1">
    <citation type="submission" date="2018-11" db="EMBL/GenBank/DDBJ databases">
        <title>Genome assembly of Steccherinum ochraceum LE-BIN_3174, the white-rot fungus of the Steccherinaceae family (The Residual Polyporoid clade, Polyporales, Basidiomycota).</title>
        <authorList>
            <person name="Fedorova T.V."/>
            <person name="Glazunova O.A."/>
            <person name="Landesman E.O."/>
            <person name="Moiseenko K.V."/>
            <person name="Psurtseva N.V."/>
            <person name="Savinova O.S."/>
            <person name="Shakhova N.V."/>
            <person name="Tyazhelova T.V."/>
            <person name="Vasina D.V."/>
        </authorList>
    </citation>
    <scope>NUCLEOTIDE SEQUENCE [LARGE SCALE GENOMIC DNA]</scope>
    <source>
        <strain evidence="14 15">LE-BIN_3174</strain>
    </source>
</reference>
<organism evidence="14 15">
    <name type="scientific">Steccherinum ochraceum</name>
    <dbReference type="NCBI Taxonomy" id="92696"/>
    <lineage>
        <taxon>Eukaryota</taxon>
        <taxon>Fungi</taxon>
        <taxon>Dikarya</taxon>
        <taxon>Basidiomycota</taxon>
        <taxon>Agaricomycotina</taxon>
        <taxon>Agaricomycetes</taxon>
        <taxon>Polyporales</taxon>
        <taxon>Steccherinaceae</taxon>
        <taxon>Steccherinum</taxon>
    </lineage>
</organism>
<dbReference type="InterPro" id="IPR028651">
    <property type="entry name" value="ING_fam"/>
</dbReference>
<dbReference type="PANTHER" id="PTHR10333:SF42">
    <property type="entry name" value="INHIBITOR OF GROWTH PROTEIN 5"/>
    <property type="match status" value="1"/>
</dbReference>
<dbReference type="SMART" id="SM01408">
    <property type="entry name" value="ING"/>
    <property type="match status" value="1"/>
</dbReference>
<dbReference type="PROSITE" id="PS01359">
    <property type="entry name" value="ZF_PHD_1"/>
    <property type="match status" value="1"/>
</dbReference>
<dbReference type="InterPro" id="IPR024610">
    <property type="entry name" value="ING_N_histone-binding"/>
</dbReference>
<proteinExistence type="inferred from homology"/>
<dbReference type="InterPro" id="IPR001965">
    <property type="entry name" value="Znf_PHD"/>
</dbReference>
<feature type="binding site" evidence="9">
    <location>
        <position position="428"/>
    </location>
    <ligand>
        <name>Zn(2+)</name>
        <dbReference type="ChEBI" id="CHEBI:29105"/>
        <label>1</label>
    </ligand>
</feature>
<evidence type="ECO:0000256" key="9">
    <source>
        <dbReference type="PIRSR" id="PIRSR628651-51"/>
    </source>
</evidence>
<dbReference type="SMART" id="SM00249">
    <property type="entry name" value="PHD"/>
    <property type="match status" value="1"/>
</dbReference>
<feature type="binding site" evidence="9">
    <location>
        <position position="448"/>
    </location>
    <ligand>
        <name>Zn(2+)</name>
        <dbReference type="ChEBI" id="CHEBI:29105"/>
        <label>2</label>
    </ligand>
</feature>
<protein>
    <recommendedName>
        <fullName evidence="11">Chromatin modification-related protein</fullName>
    </recommendedName>
</protein>
<feature type="binding site" evidence="9">
    <location>
        <position position="422"/>
    </location>
    <ligand>
        <name>Zn(2+)</name>
        <dbReference type="ChEBI" id="CHEBI:29105"/>
        <label>2</label>
    </ligand>
</feature>
<dbReference type="CDD" id="cd15505">
    <property type="entry name" value="PHD_ING"/>
    <property type="match status" value="1"/>
</dbReference>
<feature type="compositionally biased region" description="Basic residues" evidence="12">
    <location>
        <begin position="331"/>
        <end position="343"/>
    </location>
</feature>
<evidence type="ECO:0000256" key="11">
    <source>
        <dbReference type="RuleBase" id="RU361213"/>
    </source>
</evidence>
<dbReference type="Gene3D" id="3.30.40.10">
    <property type="entry name" value="Zinc/RING finger domain, C3HC4 (zinc finger)"/>
    <property type="match status" value="1"/>
</dbReference>
<evidence type="ECO:0000256" key="6">
    <source>
        <dbReference type="ARBA" id="ARBA00022853"/>
    </source>
</evidence>
<feature type="binding site" evidence="9">
    <location>
        <position position="431"/>
    </location>
    <ligand>
        <name>Zn(2+)</name>
        <dbReference type="ChEBI" id="CHEBI:29105"/>
        <label>1</label>
    </ligand>
</feature>
<dbReference type="PANTHER" id="PTHR10333">
    <property type="entry name" value="INHIBITOR OF GROWTH PROTEIN"/>
    <property type="match status" value="1"/>
</dbReference>
<comment type="caution">
    <text evidence="14">The sequence shown here is derived from an EMBL/GenBank/DDBJ whole genome shotgun (WGS) entry which is preliminary data.</text>
</comment>
<feature type="region of interest" description="Disordered" evidence="12">
    <location>
        <begin position="1"/>
        <end position="66"/>
    </location>
</feature>
<keyword evidence="6 11" id="KW-0156">Chromatin regulator</keyword>
<evidence type="ECO:0000256" key="2">
    <source>
        <dbReference type="ARBA" id="ARBA00010210"/>
    </source>
</evidence>
<dbReference type="PROSITE" id="PS50016">
    <property type="entry name" value="ZF_PHD_2"/>
    <property type="match status" value="1"/>
</dbReference>
<evidence type="ECO:0000256" key="10">
    <source>
        <dbReference type="PROSITE-ProRule" id="PRU00146"/>
    </source>
</evidence>
<feature type="binding site" evidence="9">
    <location>
        <position position="445"/>
    </location>
    <ligand>
        <name>Zn(2+)</name>
        <dbReference type="ChEBI" id="CHEBI:29105"/>
        <label>2</label>
    </ligand>
</feature>
<evidence type="ECO:0000313" key="15">
    <source>
        <dbReference type="Proteomes" id="UP000292702"/>
    </source>
</evidence>
<comment type="domain">
    <text evidence="11">The PHD-type zinc finger mediates the binding to H3K4me3.</text>
</comment>
<evidence type="ECO:0000256" key="12">
    <source>
        <dbReference type="SAM" id="MobiDB-lite"/>
    </source>
</evidence>
<dbReference type="InterPro" id="IPR019786">
    <property type="entry name" value="Zinc_finger_PHD-type_CS"/>
</dbReference>
<evidence type="ECO:0000256" key="5">
    <source>
        <dbReference type="ARBA" id="ARBA00022833"/>
    </source>
</evidence>
<keyword evidence="5 9" id="KW-0862">Zinc</keyword>